<feature type="region of interest" description="Disordered" evidence="1">
    <location>
        <begin position="31"/>
        <end position="70"/>
    </location>
</feature>
<reference evidence="2 3" key="1">
    <citation type="journal article" date="2018" name="Front. Plant Sci.">
        <title>Red Clover (Trifolium pratense) and Zigzag Clover (T. medium) - A Picture of Genomic Similarities and Differences.</title>
        <authorList>
            <person name="Dluhosova J."/>
            <person name="Istvanek J."/>
            <person name="Nedelnik J."/>
            <person name="Repkova J."/>
        </authorList>
    </citation>
    <scope>NUCLEOTIDE SEQUENCE [LARGE SCALE GENOMIC DNA]</scope>
    <source>
        <strain evidence="3">cv. 10/8</strain>
        <tissue evidence="2">Leaf</tissue>
    </source>
</reference>
<feature type="non-terminal residue" evidence="2">
    <location>
        <position position="1"/>
    </location>
</feature>
<proteinExistence type="predicted"/>
<name>A0A392VL99_9FABA</name>
<evidence type="ECO:0000256" key="1">
    <source>
        <dbReference type="SAM" id="MobiDB-lite"/>
    </source>
</evidence>
<dbReference type="AlphaFoldDB" id="A0A392VL99"/>
<evidence type="ECO:0000313" key="3">
    <source>
        <dbReference type="Proteomes" id="UP000265520"/>
    </source>
</evidence>
<dbReference type="Proteomes" id="UP000265520">
    <property type="component" value="Unassembled WGS sequence"/>
</dbReference>
<evidence type="ECO:0000313" key="2">
    <source>
        <dbReference type="EMBL" id="MCI88667.1"/>
    </source>
</evidence>
<dbReference type="EMBL" id="LXQA011199210">
    <property type="protein sequence ID" value="MCI88667.1"/>
    <property type="molecule type" value="Genomic_DNA"/>
</dbReference>
<sequence>EEPVRISIEIPKKGEDVAAEGDGNTTLVPLIRKKRATRGGAGRSLPQGGHAKNASAGGDGVAQEDGEVSA</sequence>
<accession>A0A392VL99</accession>
<protein>
    <submittedName>
        <fullName evidence="2">Uncharacterized protein</fullName>
    </submittedName>
</protein>
<feature type="non-terminal residue" evidence="2">
    <location>
        <position position="70"/>
    </location>
</feature>
<comment type="caution">
    <text evidence="2">The sequence shown here is derived from an EMBL/GenBank/DDBJ whole genome shotgun (WGS) entry which is preliminary data.</text>
</comment>
<organism evidence="2 3">
    <name type="scientific">Trifolium medium</name>
    <dbReference type="NCBI Taxonomy" id="97028"/>
    <lineage>
        <taxon>Eukaryota</taxon>
        <taxon>Viridiplantae</taxon>
        <taxon>Streptophyta</taxon>
        <taxon>Embryophyta</taxon>
        <taxon>Tracheophyta</taxon>
        <taxon>Spermatophyta</taxon>
        <taxon>Magnoliopsida</taxon>
        <taxon>eudicotyledons</taxon>
        <taxon>Gunneridae</taxon>
        <taxon>Pentapetalae</taxon>
        <taxon>rosids</taxon>
        <taxon>fabids</taxon>
        <taxon>Fabales</taxon>
        <taxon>Fabaceae</taxon>
        <taxon>Papilionoideae</taxon>
        <taxon>50 kb inversion clade</taxon>
        <taxon>NPAAA clade</taxon>
        <taxon>Hologalegina</taxon>
        <taxon>IRL clade</taxon>
        <taxon>Trifolieae</taxon>
        <taxon>Trifolium</taxon>
    </lineage>
</organism>
<keyword evidence="3" id="KW-1185">Reference proteome</keyword>